<dbReference type="EMBL" id="CP007155">
    <property type="protein sequence ID" value="AHH99564.1"/>
    <property type="molecule type" value="Genomic_DNA"/>
</dbReference>
<evidence type="ECO:0000313" key="2">
    <source>
        <dbReference type="EMBL" id="AHH99564.1"/>
    </source>
</evidence>
<evidence type="ECO:0000313" key="3">
    <source>
        <dbReference type="Proteomes" id="UP000019225"/>
    </source>
</evidence>
<protein>
    <submittedName>
        <fullName evidence="2">Uncharacterized protein</fullName>
    </submittedName>
</protein>
<keyword evidence="1" id="KW-0175">Coiled coil</keyword>
<accession>W5WN09</accession>
<organism evidence="2 3">
    <name type="scientific">Kutzneria albida DSM 43870</name>
    <dbReference type="NCBI Taxonomy" id="1449976"/>
    <lineage>
        <taxon>Bacteria</taxon>
        <taxon>Bacillati</taxon>
        <taxon>Actinomycetota</taxon>
        <taxon>Actinomycetes</taxon>
        <taxon>Pseudonocardiales</taxon>
        <taxon>Pseudonocardiaceae</taxon>
        <taxon>Kutzneria</taxon>
    </lineage>
</organism>
<feature type="coiled-coil region" evidence="1">
    <location>
        <begin position="14"/>
        <end position="41"/>
    </location>
</feature>
<proteinExistence type="predicted"/>
<name>W5WN09_9PSEU</name>
<gene>
    <name evidence="2" type="ORF">KALB_6204</name>
</gene>
<reference evidence="2 3" key="1">
    <citation type="journal article" date="2014" name="BMC Genomics">
        <title>Complete genome sequence of producer of the glycopeptide antibiotic Aculeximycin Kutzneria albida DSM 43870T, a representative of minor genus of Pseudonocardiaceae.</title>
        <authorList>
            <person name="Rebets Y."/>
            <person name="Tokovenko B."/>
            <person name="Lushchyk I."/>
            <person name="Ruckert C."/>
            <person name="Zaburannyi N."/>
            <person name="Bechthold A."/>
            <person name="Kalinowski J."/>
            <person name="Luzhetskyy A."/>
        </authorList>
    </citation>
    <scope>NUCLEOTIDE SEQUENCE [LARGE SCALE GENOMIC DNA]</scope>
    <source>
        <strain evidence="2">DSM 43870</strain>
    </source>
</reference>
<keyword evidence="3" id="KW-1185">Reference proteome</keyword>
<evidence type="ECO:0000256" key="1">
    <source>
        <dbReference type="SAM" id="Coils"/>
    </source>
</evidence>
<sequence length="64" mass="7259">MVVPDQRVVLAHAVRELENTIRIYANQIQVLTLRNAELEDKLHRRAGHDVSTIRVGPAHVVSRP</sequence>
<dbReference type="HOGENOM" id="CLU_2861949_0_0_11"/>
<dbReference type="KEGG" id="kal:KALB_6204"/>
<dbReference type="Proteomes" id="UP000019225">
    <property type="component" value="Chromosome"/>
</dbReference>
<dbReference type="AlphaFoldDB" id="W5WN09"/>